<organism evidence="1 2">
    <name type="scientific">Forsythia ovata</name>
    <dbReference type="NCBI Taxonomy" id="205694"/>
    <lineage>
        <taxon>Eukaryota</taxon>
        <taxon>Viridiplantae</taxon>
        <taxon>Streptophyta</taxon>
        <taxon>Embryophyta</taxon>
        <taxon>Tracheophyta</taxon>
        <taxon>Spermatophyta</taxon>
        <taxon>Magnoliopsida</taxon>
        <taxon>eudicotyledons</taxon>
        <taxon>Gunneridae</taxon>
        <taxon>Pentapetalae</taxon>
        <taxon>asterids</taxon>
        <taxon>lamiids</taxon>
        <taxon>Lamiales</taxon>
        <taxon>Oleaceae</taxon>
        <taxon>Forsythieae</taxon>
        <taxon>Forsythia</taxon>
    </lineage>
</organism>
<protein>
    <submittedName>
        <fullName evidence="1">Uncharacterized protein</fullName>
    </submittedName>
</protein>
<name>A0ABD1S213_9LAMI</name>
<reference evidence="2" key="1">
    <citation type="submission" date="2024-07" db="EMBL/GenBank/DDBJ databases">
        <title>Two chromosome-level genome assemblies of Korean endemic species Abeliophyllum distichum and Forsythia ovata (Oleaceae).</title>
        <authorList>
            <person name="Jang H."/>
        </authorList>
    </citation>
    <scope>NUCLEOTIDE SEQUENCE [LARGE SCALE GENOMIC DNA]</scope>
</reference>
<evidence type="ECO:0000313" key="1">
    <source>
        <dbReference type="EMBL" id="KAL2494763.1"/>
    </source>
</evidence>
<evidence type="ECO:0000313" key="2">
    <source>
        <dbReference type="Proteomes" id="UP001604277"/>
    </source>
</evidence>
<gene>
    <name evidence="1" type="ORF">Fot_38520</name>
</gene>
<keyword evidence="2" id="KW-1185">Reference proteome</keyword>
<accession>A0ABD1S213</accession>
<sequence>MTNLNKNLQGMFAEFLNQFGKQNSSYNVLDRQIVLYTGDTLERKFEDQNPKGKGVDFDTPNDKNIGHCGTYFEDVDTDDDYILVDNNTPDIPRKRLRRAATVFRSPYTSNFGSSAKIKAIVREIRISTYALSDELNAVAINDVVDFKE</sequence>
<comment type="caution">
    <text evidence="1">The sequence shown here is derived from an EMBL/GenBank/DDBJ whole genome shotgun (WGS) entry which is preliminary data.</text>
</comment>
<dbReference type="Proteomes" id="UP001604277">
    <property type="component" value="Unassembled WGS sequence"/>
</dbReference>
<dbReference type="AlphaFoldDB" id="A0ABD1S213"/>
<dbReference type="EMBL" id="JBFOLJ010000011">
    <property type="protein sequence ID" value="KAL2494763.1"/>
    <property type="molecule type" value="Genomic_DNA"/>
</dbReference>
<proteinExistence type="predicted"/>